<keyword evidence="2" id="KW-1185">Reference proteome</keyword>
<evidence type="ECO:0000313" key="1">
    <source>
        <dbReference type="EMBL" id="AIG64170.1"/>
    </source>
</evidence>
<protein>
    <recommendedName>
        <fullName evidence="3">AbiEi antitoxin C-terminal domain-containing protein</fullName>
    </recommendedName>
</protein>
<proteinExistence type="predicted"/>
<accession>A0ABN4DCL4</accession>
<organism evidence="1 2">
    <name type="scientific">Corynebacterium atypicum</name>
    <dbReference type="NCBI Taxonomy" id="191610"/>
    <lineage>
        <taxon>Bacteria</taxon>
        <taxon>Bacillati</taxon>
        <taxon>Actinomycetota</taxon>
        <taxon>Actinomycetes</taxon>
        <taxon>Mycobacteriales</taxon>
        <taxon>Corynebacteriaceae</taxon>
        <taxon>Corynebacterium</taxon>
    </lineage>
</organism>
<evidence type="ECO:0008006" key="3">
    <source>
        <dbReference type="Google" id="ProtNLM"/>
    </source>
</evidence>
<dbReference type="Proteomes" id="UP000028504">
    <property type="component" value="Chromosome"/>
</dbReference>
<evidence type="ECO:0000313" key="2">
    <source>
        <dbReference type="Proteomes" id="UP000028504"/>
    </source>
</evidence>
<gene>
    <name evidence="1" type="ORF">CATYP_05560</name>
</gene>
<reference evidence="1 2" key="1">
    <citation type="submission" date="2014-07" db="EMBL/GenBank/DDBJ databases">
        <title>Complete genome sequence of Corynebacterium atypicum DSM 44849: identifiction of the mycolic acid biosynthesis genes.</title>
        <authorList>
            <person name="Tippelt A."/>
            <person name="Mollmann S."/>
            <person name="Albersmeier A."/>
            <person name="Jaenicke S."/>
            <person name="Ruckert C."/>
            <person name="Tauch A."/>
        </authorList>
    </citation>
    <scope>NUCLEOTIDE SEQUENCE [LARGE SCALE GENOMIC DNA]</scope>
    <source>
        <strain evidence="1 2">R2070</strain>
    </source>
</reference>
<dbReference type="RefSeq" id="WP_051866832.1">
    <property type="nucleotide sequence ID" value="NZ_CP008944.1"/>
</dbReference>
<dbReference type="EMBL" id="CP008944">
    <property type="protein sequence ID" value="AIG64170.1"/>
    <property type="molecule type" value="Genomic_DNA"/>
</dbReference>
<name>A0ABN4DCL4_9CORY</name>
<sequence length="292" mass="32113">MSNRGFTEGIIFTKGFDTTSRKTISRHTARGKLVKLAPQAYIPATAWYSATALQKLSIRAAAHQLTTPGSVITGAAAAQLHGITVDHLVDHTRIDIAVDQKSRRKPRHGVVFHRLTHHLLTTSRLHQVHNATVRVADPAPAVVDIARFHGTVPGLVATEHAWHNRKVTQTGLLAAASEIGRCAGSRRARHTVDFAGPWSESPRESELKLRLHREGFPPPVQQARIFDSLGGFVARPDFFFPEVGLIIEYEGAQKTEGPLAGLTAVRELERVRAFDNLGLVVRHVDAIDFRSQ</sequence>